<dbReference type="SUPFAM" id="SSF48208">
    <property type="entry name" value="Six-hairpin glycosidases"/>
    <property type="match status" value="1"/>
</dbReference>
<dbReference type="STRING" id="1658172.A0A1B7NQN5"/>
<dbReference type="AlphaFoldDB" id="A0A1B7NQN5"/>
<evidence type="ECO:0000313" key="2">
    <source>
        <dbReference type="EMBL" id="OAX79134.1"/>
    </source>
</evidence>
<dbReference type="Proteomes" id="UP000091918">
    <property type="component" value="Unassembled WGS sequence"/>
</dbReference>
<feature type="region of interest" description="Disordered" evidence="1">
    <location>
        <begin position="54"/>
        <end position="85"/>
    </location>
</feature>
<dbReference type="PANTHER" id="PTHR47791:SF2">
    <property type="entry name" value="ENDO MANNANASE, GH76 FAMILY (EUROFUNG)"/>
    <property type="match status" value="1"/>
</dbReference>
<dbReference type="Gene3D" id="1.50.10.20">
    <property type="match status" value="1"/>
</dbReference>
<sequence>MGSRLWYSGKGLPSFSSVIITIGFLLCLSLHNIALAQPLESTLDLHSGYTHGDDQQKLLNDRPNTLPLSGSEGSNPQNPIHDPSAPKDTLKKLLNALDVMQASYFETWQGTWPSSIDWTAAVLATHVSATLSSLSINLHTVLDDSESAAASGCTTPGSQPFHALAYENLINHYFLQLSTFYFGEDAFSVRMQAYDDMMWVVLEWLENIKFQNIHSTLHYSSYSKANDSMRPSWYGTQFSKPAAHRARLFYDLAAQGWDTSLCSGGMIWSPYLEPYKNAITNELFISASIGMYLYFPGDDIDSPLLSKSASGGMVSEPHNPSHLNAAITAYDWLKNSNMTGANGLYGDGFHIQGWRDKHNPGTRKCDVLDTMVYTYNQGVVLSGVRGLWLATGDKFYLQDGHRLVENVIKATGWPDTSSQIWQGLGRAGVLEEACDSSGSCSQNGHTFKGIFFHHFAEFCRPLSKDEEQYLSSSIRNRRTAKQAEAQRQDYEWHQEKCSSYYSWVEHNANASYMTKDENGKFGTWWGKHYPYNDLHPTQTSPLPDGAVDHRNENPFTDVDVGEPHELLSNSADDEIYFGGYRKVALFTREKNEETSRSYPLRVDPAAASKDVNDRGRGRTVETQSGAVAVLRALFQWEMTRK</sequence>
<accession>A0A1B7NQN5</accession>
<dbReference type="Pfam" id="PF03663">
    <property type="entry name" value="Glyco_hydro_76"/>
    <property type="match status" value="1"/>
</dbReference>
<dbReference type="InterPro" id="IPR008928">
    <property type="entry name" value="6-hairpin_glycosidase_sf"/>
</dbReference>
<keyword evidence="3" id="KW-1185">Reference proteome</keyword>
<evidence type="ECO:0008006" key="4">
    <source>
        <dbReference type="Google" id="ProtNLM"/>
    </source>
</evidence>
<reference evidence="2 3" key="1">
    <citation type="submission" date="2015-07" db="EMBL/GenBank/DDBJ databases">
        <title>Emmonsia species relationships and genome sequence.</title>
        <authorList>
            <person name="Cuomo C.A."/>
            <person name="Schwartz I.S."/>
            <person name="Kenyon C."/>
            <person name="de Hoog G.S."/>
            <person name="Govender N.P."/>
            <person name="Botha A."/>
            <person name="Moreno L."/>
            <person name="de Vries M."/>
            <person name="Munoz J.F."/>
            <person name="Stielow J.B."/>
        </authorList>
    </citation>
    <scope>NUCLEOTIDE SEQUENCE [LARGE SCALE GENOMIC DNA]</scope>
    <source>
        <strain evidence="2 3">CBS 136260</strain>
    </source>
</reference>
<evidence type="ECO:0000256" key="1">
    <source>
        <dbReference type="SAM" id="MobiDB-lite"/>
    </source>
</evidence>
<evidence type="ECO:0000313" key="3">
    <source>
        <dbReference type="Proteomes" id="UP000091918"/>
    </source>
</evidence>
<dbReference type="InterPro" id="IPR053169">
    <property type="entry name" value="MUG_Protein"/>
</dbReference>
<dbReference type="PANTHER" id="PTHR47791">
    <property type="entry name" value="MEIOTICALLY UP-REGULATED GENE 191 PROTEIN"/>
    <property type="match status" value="1"/>
</dbReference>
<dbReference type="EMBL" id="LGUA01001143">
    <property type="protein sequence ID" value="OAX79134.1"/>
    <property type="molecule type" value="Genomic_DNA"/>
</dbReference>
<comment type="caution">
    <text evidence="2">The sequence shown here is derived from an EMBL/GenBank/DDBJ whole genome shotgun (WGS) entry which is preliminary data.</text>
</comment>
<feature type="compositionally biased region" description="Polar residues" evidence="1">
    <location>
        <begin position="62"/>
        <end position="78"/>
    </location>
</feature>
<protein>
    <recommendedName>
        <fullName evidence="4">Glycosyl hydrolase</fullName>
    </recommendedName>
</protein>
<dbReference type="InterPro" id="IPR005198">
    <property type="entry name" value="Glyco_hydro_76"/>
</dbReference>
<dbReference type="OrthoDB" id="4104179at2759"/>
<proteinExistence type="predicted"/>
<gene>
    <name evidence="2" type="ORF">ACJ72_06546</name>
</gene>
<dbReference type="GO" id="GO:0005975">
    <property type="term" value="P:carbohydrate metabolic process"/>
    <property type="evidence" value="ECO:0007669"/>
    <property type="project" value="InterPro"/>
</dbReference>
<name>A0A1B7NQN5_9EURO</name>
<organism evidence="2 3">
    <name type="scientific">Emergomyces africanus</name>
    <dbReference type="NCBI Taxonomy" id="1955775"/>
    <lineage>
        <taxon>Eukaryota</taxon>
        <taxon>Fungi</taxon>
        <taxon>Dikarya</taxon>
        <taxon>Ascomycota</taxon>
        <taxon>Pezizomycotina</taxon>
        <taxon>Eurotiomycetes</taxon>
        <taxon>Eurotiomycetidae</taxon>
        <taxon>Onygenales</taxon>
        <taxon>Ajellomycetaceae</taxon>
        <taxon>Emergomyces</taxon>
    </lineage>
</organism>